<evidence type="ECO:0000313" key="2">
    <source>
        <dbReference type="Proteomes" id="UP000324222"/>
    </source>
</evidence>
<dbReference type="Proteomes" id="UP000324222">
    <property type="component" value="Unassembled WGS sequence"/>
</dbReference>
<name>A0A5B7HJ55_PORTR</name>
<sequence>MYCVCSGPLIGHLSSELSEHEKLIDKMVSADFTKYITEDLNRPLDDIQPLLEETAHEAREERELDPGFFNNVRATSCHEMVFMNAWRDGNEVAVRLLSGCW</sequence>
<dbReference type="EMBL" id="VSRR010028120">
    <property type="protein sequence ID" value="MPC68614.1"/>
    <property type="molecule type" value="Genomic_DNA"/>
</dbReference>
<gene>
    <name evidence="1" type="primary">VPS54</name>
    <name evidence="1" type="ORF">E2C01_062816</name>
</gene>
<dbReference type="AlphaFoldDB" id="A0A5B7HJ55"/>
<comment type="caution">
    <text evidence="1">The sequence shown here is derived from an EMBL/GenBank/DDBJ whole genome shotgun (WGS) entry which is preliminary data.</text>
</comment>
<accession>A0A5B7HJ55</accession>
<proteinExistence type="predicted"/>
<evidence type="ECO:0000313" key="1">
    <source>
        <dbReference type="EMBL" id="MPC68614.1"/>
    </source>
</evidence>
<reference evidence="1 2" key="1">
    <citation type="submission" date="2019-05" db="EMBL/GenBank/DDBJ databases">
        <title>Another draft genome of Portunus trituberculatus and its Hox gene families provides insights of decapod evolution.</title>
        <authorList>
            <person name="Jeong J.-H."/>
            <person name="Song I."/>
            <person name="Kim S."/>
            <person name="Choi T."/>
            <person name="Kim D."/>
            <person name="Ryu S."/>
            <person name="Kim W."/>
        </authorList>
    </citation>
    <scope>NUCLEOTIDE SEQUENCE [LARGE SCALE GENOMIC DNA]</scope>
    <source>
        <tissue evidence="1">Muscle</tissue>
    </source>
</reference>
<protein>
    <submittedName>
        <fullName evidence="1">Vacuolar protein sorting-associated protein 54</fullName>
    </submittedName>
</protein>
<organism evidence="1 2">
    <name type="scientific">Portunus trituberculatus</name>
    <name type="common">Swimming crab</name>
    <name type="synonym">Neptunus trituberculatus</name>
    <dbReference type="NCBI Taxonomy" id="210409"/>
    <lineage>
        <taxon>Eukaryota</taxon>
        <taxon>Metazoa</taxon>
        <taxon>Ecdysozoa</taxon>
        <taxon>Arthropoda</taxon>
        <taxon>Crustacea</taxon>
        <taxon>Multicrustacea</taxon>
        <taxon>Malacostraca</taxon>
        <taxon>Eumalacostraca</taxon>
        <taxon>Eucarida</taxon>
        <taxon>Decapoda</taxon>
        <taxon>Pleocyemata</taxon>
        <taxon>Brachyura</taxon>
        <taxon>Eubrachyura</taxon>
        <taxon>Portunoidea</taxon>
        <taxon>Portunidae</taxon>
        <taxon>Portuninae</taxon>
        <taxon>Portunus</taxon>
    </lineage>
</organism>
<keyword evidence="2" id="KW-1185">Reference proteome</keyword>